<feature type="compositionally biased region" description="Basic residues" evidence="1">
    <location>
        <begin position="828"/>
        <end position="840"/>
    </location>
</feature>
<feature type="compositionally biased region" description="Polar residues" evidence="1">
    <location>
        <begin position="109"/>
        <end position="122"/>
    </location>
</feature>
<feature type="region of interest" description="Disordered" evidence="1">
    <location>
        <begin position="803"/>
        <end position="850"/>
    </location>
</feature>
<organism evidence="2 3">
    <name type="scientific">Cuscuta campestris</name>
    <dbReference type="NCBI Taxonomy" id="132261"/>
    <lineage>
        <taxon>Eukaryota</taxon>
        <taxon>Viridiplantae</taxon>
        <taxon>Streptophyta</taxon>
        <taxon>Embryophyta</taxon>
        <taxon>Tracheophyta</taxon>
        <taxon>Spermatophyta</taxon>
        <taxon>Magnoliopsida</taxon>
        <taxon>eudicotyledons</taxon>
        <taxon>Gunneridae</taxon>
        <taxon>Pentapetalae</taxon>
        <taxon>asterids</taxon>
        <taxon>lamiids</taxon>
        <taxon>Solanales</taxon>
        <taxon>Convolvulaceae</taxon>
        <taxon>Cuscuteae</taxon>
        <taxon>Cuscuta</taxon>
        <taxon>Cuscuta subgen. Grammica</taxon>
        <taxon>Cuscuta sect. Cleistogrammica</taxon>
    </lineage>
</organism>
<name>A0A484KL23_9ASTE</name>
<protein>
    <submittedName>
        <fullName evidence="2">Uncharacterized protein</fullName>
    </submittedName>
</protein>
<dbReference type="Pfam" id="PF05904">
    <property type="entry name" value="DUF863"/>
    <property type="match status" value="1"/>
</dbReference>
<feature type="region of interest" description="Disordered" evidence="1">
    <location>
        <begin position="906"/>
        <end position="966"/>
    </location>
</feature>
<feature type="compositionally biased region" description="Pro residues" evidence="1">
    <location>
        <begin position="957"/>
        <end position="966"/>
    </location>
</feature>
<dbReference type="AlphaFoldDB" id="A0A484KL23"/>
<evidence type="ECO:0000313" key="2">
    <source>
        <dbReference type="EMBL" id="VFQ66661.1"/>
    </source>
</evidence>
<dbReference type="EMBL" id="OOIL02000559">
    <property type="protein sequence ID" value="VFQ66661.1"/>
    <property type="molecule type" value="Genomic_DNA"/>
</dbReference>
<feature type="region of interest" description="Disordered" evidence="1">
    <location>
        <begin position="97"/>
        <end position="124"/>
    </location>
</feature>
<feature type="compositionally biased region" description="Polar residues" evidence="1">
    <location>
        <begin position="818"/>
        <end position="827"/>
    </location>
</feature>
<sequence length="966" mass="106088">MGTQVHYKDYAPPGYCDMRNLSEDGSSSNWSLFYGDRPSTNVQYCNNGFLSRSVIDAFPGYDKDAVKQKMLEHEAIFKNQVYELHRLYRIQRDMMQEAKRKEPNRMSVEPSSSSSIRGSQMPSEDARKWHMTSLPLAHSNYYARASTCSADLMSSPLSCAKDNNVQLQNGFSSRLSGEELEARPSKVRKKLFDLQLPADQYIDIDDDKQLQDCRSSLCPSYPARGNFTDPQECSVKLILGSGGGGGEMSSSQKEVSKMPSSSLRSSFGLADLNEPAQFEETTVAPPVDFLGCSNYPKDSKRPNVSSSKQPNAAVFASSNGLISNSSKGSKGKERDWLSYAYEADNMRNGLIPQGLEHNKFPMPSHRHNPVTYPTLSIRDDMWRERTGYGLQPFERGRESSSYSRVVEPTVAPQLFSSSPSPYVNSSEFPNLWPSVSSLEKPTSSPTQKFTFFHPNTSQSPITGWNNNNNNGNIVSGAKNGFCYNVLSPPAPRDPPVHFRPLGFDCLNFNKGENGLPGSSTTHHQYEKLLVDSNSVDSKSAKGFDLNAMNEQQPFQDEGLFGNSSSSSTRKHEEEEDIAATLPWLKAKPASKNKPSREGKEPSLLASTSAAITQPPTQGQNGTNAKKNAMIDINMAWDLSHDELDEDKPKATSARNHIDLNSCVPEEEDEDCPVGPTAAASNNVRTKTCPVIDLEAPAVLDSDEYDLPPKTDPMVEDDNLSPKDESASVAAEAIVAISSLRDDPSEDPLGESLHWLAEIAASCAEDKEPKGENGLCLEGTDSFEAMTLQLAETKEEDYMPKPFVPECGDHNNNNNSSSVVGPTASSLNHRPRRGQARRGRQKRDFQRDILPGLSSLSRHELAEDLQTFGGLMKAMGHPWNCALTTTKRSGARNGGGARGRRRTVVAVAGDEPPPPPPPAATSLTPQLNNAEAVFEDKSLTGWGKTTRRPRRQRYPAGSTPPPTFHLT</sequence>
<feature type="region of interest" description="Disordered" evidence="1">
    <location>
        <begin position="701"/>
        <end position="725"/>
    </location>
</feature>
<gene>
    <name evidence="2" type="ORF">CCAM_LOCUS8437</name>
</gene>
<dbReference type="OrthoDB" id="630817at2759"/>
<feature type="region of interest" description="Disordered" evidence="1">
    <location>
        <begin position="551"/>
        <end position="604"/>
    </location>
</feature>
<dbReference type="InterPro" id="IPR008581">
    <property type="entry name" value="DUF863_pln"/>
</dbReference>
<evidence type="ECO:0000256" key="1">
    <source>
        <dbReference type="SAM" id="MobiDB-lite"/>
    </source>
</evidence>
<accession>A0A484KL23</accession>
<dbReference type="PANTHER" id="PTHR33167">
    <property type="entry name" value="TRANSCRIPTION FACTOR, PUTATIVE (DUF863)-RELATED"/>
    <property type="match status" value="1"/>
</dbReference>
<proteinExistence type="predicted"/>
<evidence type="ECO:0000313" key="3">
    <source>
        <dbReference type="Proteomes" id="UP000595140"/>
    </source>
</evidence>
<dbReference type="PANTHER" id="PTHR33167:SF4">
    <property type="entry name" value="TRANSCRIPTION FACTOR, PUTATIVE (DUF863)-RELATED"/>
    <property type="match status" value="1"/>
</dbReference>
<reference evidence="2 3" key="1">
    <citation type="submission" date="2018-04" db="EMBL/GenBank/DDBJ databases">
        <authorList>
            <person name="Vogel A."/>
        </authorList>
    </citation>
    <scope>NUCLEOTIDE SEQUENCE [LARGE SCALE GENOMIC DNA]</scope>
</reference>
<keyword evidence="3" id="KW-1185">Reference proteome</keyword>
<dbReference type="Proteomes" id="UP000595140">
    <property type="component" value="Unassembled WGS sequence"/>
</dbReference>